<dbReference type="EMBL" id="JACOAF010000030">
    <property type="protein sequence ID" value="MBC3540675.1"/>
    <property type="molecule type" value="Genomic_DNA"/>
</dbReference>
<gene>
    <name evidence="1" type="ORF">H7U12_13355</name>
</gene>
<evidence type="ECO:0000313" key="1">
    <source>
        <dbReference type="EMBL" id="MBC3540675.1"/>
    </source>
</evidence>
<dbReference type="Proteomes" id="UP000659698">
    <property type="component" value="Unassembled WGS sequence"/>
</dbReference>
<proteinExistence type="predicted"/>
<evidence type="ECO:0000313" key="2">
    <source>
        <dbReference type="Proteomes" id="UP000659698"/>
    </source>
</evidence>
<keyword evidence="2" id="KW-1185">Reference proteome</keyword>
<reference evidence="1 2" key="1">
    <citation type="journal article" date="2019" name="Int. J. Syst. Evol. Microbiol.">
        <title>Rufibacter sediminis sp. nov., isolated from freshwater lake sediment.</title>
        <authorList>
            <person name="Qu J.H."/>
            <person name="Zhang L.J."/>
            <person name="Fu Y.H."/>
            <person name="Li H.F."/>
        </authorList>
    </citation>
    <scope>NUCLEOTIDE SEQUENCE [LARGE SCALE GENOMIC DNA]</scope>
    <source>
        <strain evidence="1 2">H-1</strain>
    </source>
</reference>
<accession>A0ABR6VUT0</accession>
<sequence length="102" mass="11329">MFLLKYWQPIAAATLAVLLTAPVAYKLGTWHGARQEKNEAQARQLLADAKNDVKTVSELALVRKMYEPIYVEIEKYVEAPACAVPAVIRDTINRLPGPKAAH</sequence>
<dbReference type="RefSeq" id="WP_186638726.1">
    <property type="nucleotide sequence ID" value="NZ_JACOAF010000030.1"/>
</dbReference>
<protein>
    <submittedName>
        <fullName evidence="1">Uncharacterized protein</fullName>
    </submittedName>
</protein>
<comment type="caution">
    <text evidence="1">The sequence shown here is derived from an EMBL/GenBank/DDBJ whole genome shotgun (WGS) entry which is preliminary data.</text>
</comment>
<organism evidence="1 2">
    <name type="scientific">Rufibacter sediminis</name>
    <dbReference type="NCBI Taxonomy" id="2762756"/>
    <lineage>
        <taxon>Bacteria</taxon>
        <taxon>Pseudomonadati</taxon>
        <taxon>Bacteroidota</taxon>
        <taxon>Cytophagia</taxon>
        <taxon>Cytophagales</taxon>
        <taxon>Hymenobacteraceae</taxon>
        <taxon>Rufibacter</taxon>
    </lineage>
</organism>
<name>A0ABR6VUT0_9BACT</name>